<keyword evidence="19" id="KW-1185">Reference proteome</keyword>
<dbReference type="RefSeq" id="WP_145049115.1">
    <property type="nucleotide sequence ID" value="NZ_CP036433.1"/>
</dbReference>
<feature type="transmembrane region" description="Helical" evidence="16">
    <location>
        <begin position="200"/>
        <end position="223"/>
    </location>
</feature>
<evidence type="ECO:0000256" key="7">
    <source>
        <dbReference type="ARBA" id="ARBA00022519"/>
    </source>
</evidence>
<evidence type="ECO:0000256" key="15">
    <source>
        <dbReference type="PIRNR" id="PIRNR000204"/>
    </source>
</evidence>
<dbReference type="OrthoDB" id="9763786at2"/>
<organism evidence="18 19">
    <name type="scientific">Lignipirellula cremea</name>
    <dbReference type="NCBI Taxonomy" id="2528010"/>
    <lineage>
        <taxon>Bacteria</taxon>
        <taxon>Pseudomonadati</taxon>
        <taxon>Planctomycetota</taxon>
        <taxon>Planctomycetia</taxon>
        <taxon>Pirellulales</taxon>
        <taxon>Pirellulaceae</taxon>
        <taxon>Lignipirellula</taxon>
    </lineage>
</organism>
<gene>
    <name evidence="18" type="primary">pntB</name>
    <name evidence="18" type="ORF">Pla8534_05990</name>
</gene>
<evidence type="ECO:0000256" key="6">
    <source>
        <dbReference type="ARBA" id="ARBA00022475"/>
    </source>
</evidence>
<reference evidence="18 19" key="1">
    <citation type="submission" date="2019-02" db="EMBL/GenBank/DDBJ databases">
        <title>Deep-cultivation of Planctomycetes and their phenomic and genomic characterization uncovers novel biology.</title>
        <authorList>
            <person name="Wiegand S."/>
            <person name="Jogler M."/>
            <person name="Boedeker C."/>
            <person name="Pinto D."/>
            <person name="Vollmers J."/>
            <person name="Rivas-Marin E."/>
            <person name="Kohn T."/>
            <person name="Peeters S.H."/>
            <person name="Heuer A."/>
            <person name="Rast P."/>
            <person name="Oberbeckmann S."/>
            <person name="Bunk B."/>
            <person name="Jeske O."/>
            <person name="Meyerdierks A."/>
            <person name="Storesund J.E."/>
            <person name="Kallscheuer N."/>
            <person name="Luecker S."/>
            <person name="Lage O.M."/>
            <person name="Pohl T."/>
            <person name="Merkel B.J."/>
            <person name="Hornburger P."/>
            <person name="Mueller R.-W."/>
            <person name="Bruemmer F."/>
            <person name="Labrenz M."/>
            <person name="Spormann A.M."/>
            <person name="Op den Camp H."/>
            <person name="Overmann J."/>
            <person name="Amann R."/>
            <person name="Jetten M.S.M."/>
            <person name="Mascher T."/>
            <person name="Medema M.H."/>
            <person name="Devos D.P."/>
            <person name="Kaster A.-K."/>
            <person name="Ovreas L."/>
            <person name="Rohde M."/>
            <person name="Galperin M.Y."/>
            <person name="Jogler C."/>
        </authorList>
    </citation>
    <scope>NUCLEOTIDE SEQUENCE [LARGE SCALE GENOMIC DNA]</scope>
    <source>
        <strain evidence="18 19">Pla85_3_4</strain>
    </source>
</reference>
<dbReference type="KEGG" id="lcre:Pla8534_05990"/>
<sequence length="481" mass="49817">MDTTFYTFLIGLIYLAAACCFVIGIKLMAHPRTAVRGNLFGAGGMLLAIIGALFDAQVAAWNNPAGPANAGYTYVVIGAIIGSAIGAWLALKIQMTAMPQLVAIFNGLGGAASVVVAGAYLFTGGPDLVNFDVLLATALSGLIGGVTFSGSLVAYGKLQELAIFDKPIALPGQQIINLVIAIVLLALTVLITVSGPTMDFWLVALLFFVIVALSLVLGVFLTLPIGGADMPVVIALLNSYSGLAAAATGFVILNNVLIVSGSLVGASGIILTQIMCKAMNRSLTNVLFGVMGTGSSGGDDDAVYANVRKTSADDVAMLLDGAQRVVIVPGYGMAVAQAQHAVRDLGNLLEQRGAVVEYAIHPVAGRMPGHMNVLLAEADVSYDKLKEMDEINPTLETVDVAIVIGANDVVNPVAQTDPQSPIAGMPIIEVGKARTVIVIKRSLSPGFAKIPNPLFAADNTLMLFADGRQAVLDIIRAVKEG</sequence>
<evidence type="ECO:0000256" key="10">
    <source>
        <dbReference type="ARBA" id="ARBA00022967"/>
    </source>
</evidence>
<dbReference type="InterPro" id="IPR034300">
    <property type="entry name" value="PNTB-like"/>
</dbReference>
<comment type="similarity">
    <text evidence="3 15">Belongs to the PNT beta subunit family.</text>
</comment>
<dbReference type="GO" id="GO:0005886">
    <property type="term" value="C:plasma membrane"/>
    <property type="evidence" value="ECO:0007669"/>
    <property type="project" value="UniProtKB-SubCell"/>
</dbReference>
<dbReference type="GO" id="GO:0050661">
    <property type="term" value="F:NADP binding"/>
    <property type="evidence" value="ECO:0007669"/>
    <property type="project" value="InterPro"/>
</dbReference>
<dbReference type="GO" id="GO:0008750">
    <property type="term" value="F:proton-translocating NAD(P)+ transhydrogenase activity"/>
    <property type="evidence" value="ECO:0007669"/>
    <property type="project" value="UniProtKB-EC"/>
</dbReference>
<name>A0A518DLV7_9BACT</name>
<feature type="transmembrane region" description="Helical" evidence="16">
    <location>
        <begin position="39"/>
        <end position="60"/>
    </location>
</feature>
<feature type="transmembrane region" description="Helical" evidence="16">
    <location>
        <begin position="6"/>
        <end position="27"/>
    </location>
</feature>
<comment type="subcellular location">
    <subcellularLocation>
        <location evidence="2">Cell inner membrane</location>
        <topology evidence="2">Multi-pass membrane protein</topology>
    </subcellularLocation>
</comment>
<dbReference type="InterPro" id="IPR029035">
    <property type="entry name" value="DHS-like_NAD/FAD-binding_dom"/>
</dbReference>
<keyword evidence="18" id="KW-0560">Oxidoreductase</keyword>
<accession>A0A518DLV7</accession>
<keyword evidence="10 15" id="KW-1278">Translocase</keyword>
<dbReference type="EC" id="7.1.1.1" evidence="4 15"/>
<dbReference type="Proteomes" id="UP000317648">
    <property type="component" value="Chromosome"/>
</dbReference>
<dbReference type="AlphaFoldDB" id="A0A518DLV7"/>
<evidence type="ECO:0000256" key="5">
    <source>
        <dbReference type="ARBA" id="ARBA00014581"/>
    </source>
</evidence>
<dbReference type="PANTHER" id="PTHR44758">
    <property type="entry name" value="NAD(P) TRANSHYDROGENASE SUBUNIT BETA"/>
    <property type="match status" value="1"/>
</dbReference>
<keyword evidence="9 15" id="KW-0521">NADP</keyword>
<feature type="transmembrane region" description="Helical" evidence="16">
    <location>
        <begin position="230"/>
        <end position="252"/>
    </location>
</feature>
<evidence type="ECO:0000259" key="17">
    <source>
        <dbReference type="Pfam" id="PF02233"/>
    </source>
</evidence>
<evidence type="ECO:0000256" key="11">
    <source>
        <dbReference type="ARBA" id="ARBA00022989"/>
    </source>
</evidence>
<dbReference type="InterPro" id="IPR012136">
    <property type="entry name" value="NADH_DH_b"/>
</dbReference>
<dbReference type="Pfam" id="PF02233">
    <property type="entry name" value="PNTB"/>
    <property type="match status" value="1"/>
</dbReference>
<dbReference type="PANTHER" id="PTHR44758:SF1">
    <property type="entry name" value="NAD(P) TRANSHYDROGENASE SUBUNIT BETA"/>
    <property type="match status" value="1"/>
</dbReference>
<feature type="transmembrane region" description="Helical" evidence="16">
    <location>
        <begin position="258"/>
        <end position="276"/>
    </location>
</feature>
<evidence type="ECO:0000256" key="16">
    <source>
        <dbReference type="SAM" id="Phobius"/>
    </source>
</evidence>
<feature type="transmembrane region" description="Helical" evidence="16">
    <location>
        <begin position="134"/>
        <end position="155"/>
    </location>
</feature>
<keyword evidence="6 15" id="KW-1003">Cell membrane</keyword>
<evidence type="ECO:0000256" key="14">
    <source>
        <dbReference type="ARBA" id="ARBA00048202"/>
    </source>
</evidence>
<evidence type="ECO:0000256" key="8">
    <source>
        <dbReference type="ARBA" id="ARBA00022692"/>
    </source>
</evidence>
<comment type="catalytic activity">
    <reaction evidence="14 15">
        <text>NAD(+) + NADPH + H(+)(in) = NADH + NADP(+) + H(+)(out)</text>
        <dbReference type="Rhea" id="RHEA:47992"/>
        <dbReference type="ChEBI" id="CHEBI:15378"/>
        <dbReference type="ChEBI" id="CHEBI:57540"/>
        <dbReference type="ChEBI" id="CHEBI:57783"/>
        <dbReference type="ChEBI" id="CHEBI:57945"/>
        <dbReference type="ChEBI" id="CHEBI:58349"/>
        <dbReference type="EC" id="7.1.1.1"/>
    </reaction>
</comment>
<feature type="domain" description="NADP transhydrogenase beta-like" evidence="17">
    <location>
        <begin position="12"/>
        <end position="476"/>
    </location>
</feature>
<dbReference type="Gene3D" id="3.40.50.1220">
    <property type="entry name" value="TPP-binding domain"/>
    <property type="match status" value="1"/>
</dbReference>
<feature type="transmembrane region" description="Helical" evidence="16">
    <location>
        <begin position="72"/>
        <end position="91"/>
    </location>
</feature>
<keyword evidence="11 16" id="KW-1133">Transmembrane helix</keyword>
<evidence type="ECO:0000313" key="18">
    <source>
        <dbReference type="EMBL" id="QDU92826.1"/>
    </source>
</evidence>
<protein>
    <recommendedName>
        <fullName evidence="5 15">NAD(P) transhydrogenase subunit beta</fullName>
        <ecNumber evidence="4 15">7.1.1.1</ecNumber>
    </recommendedName>
    <alternativeName>
        <fullName evidence="15">Nicotinamide nucleotide transhydrogenase subunit beta</fullName>
    </alternativeName>
</protein>
<dbReference type="PIRSF" id="PIRSF000204">
    <property type="entry name" value="PNTB"/>
    <property type="match status" value="1"/>
</dbReference>
<evidence type="ECO:0000256" key="1">
    <source>
        <dbReference type="ARBA" id="ARBA00003943"/>
    </source>
</evidence>
<keyword evidence="13 15" id="KW-0472">Membrane</keyword>
<comment type="function">
    <text evidence="1 15">The transhydrogenation between NADH and NADP is coupled to respiration and ATP hydrolysis and functions as a proton pump across the membrane.</text>
</comment>
<dbReference type="SUPFAM" id="SSF52467">
    <property type="entry name" value="DHS-like NAD/FAD-binding domain"/>
    <property type="match status" value="1"/>
</dbReference>
<evidence type="ECO:0000256" key="12">
    <source>
        <dbReference type="ARBA" id="ARBA00023027"/>
    </source>
</evidence>
<keyword evidence="8 16" id="KW-0812">Transmembrane</keyword>
<keyword evidence="7 15" id="KW-0997">Cell inner membrane</keyword>
<feature type="transmembrane region" description="Helical" evidence="16">
    <location>
        <begin position="175"/>
        <end position="194"/>
    </location>
</feature>
<keyword evidence="12 15" id="KW-0520">NAD</keyword>
<dbReference type="EMBL" id="CP036433">
    <property type="protein sequence ID" value="QDU92826.1"/>
    <property type="molecule type" value="Genomic_DNA"/>
</dbReference>
<evidence type="ECO:0000256" key="3">
    <source>
        <dbReference type="ARBA" id="ARBA00007919"/>
    </source>
</evidence>
<evidence type="ECO:0000256" key="4">
    <source>
        <dbReference type="ARBA" id="ARBA00012943"/>
    </source>
</evidence>
<proteinExistence type="inferred from homology"/>
<evidence type="ECO:0000256" key="9">
    <source>
        <dbReference type="ARBA" id="ARBA00022857"/>
    </source>
</evidence>
<evidence type="ECO:0000256" key="2">
    <source>
        <dbReference type="ARBA" id="ARBA00004429"/>
    </source>
</evidence>
<dbReference type="GO" id="GO:0016491">
    <property type="term" value="F:oxidoreductase activity"/>
    <property type="evidence" value="ECO:0007669"/>
    <property type="project" value="UniProtKB-KW"/>
</dbReference>
<evidence type="ECO:0000313" key="19">
    <source>
        <dbReference type="Proteomes" id="UP000317648"/>
    </source>
</evidence>
<feature type="transmembrane region" description="Helical" evidence="16">
    <location>
        <begin position="103"/>
        <end position="122"/>
    </location>
</feature>
<evidence type="ECO:0000256" key="13">
    <source>
        <dbReference type="ARBA" id="ARBA00023136"/>
    </source>
</evidence>